<proteinExistence type="predicted"/>
<evidence type="ECO:0000313" key="3">
    <source>
        <dbReference type="Proteomes" id="UP001232148"/>
    </source>
</evidence>
<protein>
    <submittedName>
        <fullName evidence="2">Uncharacterized protein</fullName>
    </submittedName>
</protein>
<evidence type="ECO:0000313" key="2">
    <source>
        <dbReference type="EMBL" id="KAK2030435.1"/>
    </source>
</evidence>
<dbReference type="Proteomes" id="UP001232148">
    <property type="component" value="Unassembled WGS sequence"/>
</dbReference>
<evidence type="ECO:0000256" key="1">
    <source>
        <dbReference type="SAM" id="Phobius"/>
    </source>
</evidence>
<reference evidence="2" key="1">
    <citation type="submission" date="2021-06" db="EMBL/GenBank/DDBJ databases">
        <title>Comparative genomics, transcriptomics and evolutionary studies reveal genomic signatures of adaptation to plant cell wall in hemibiotrophic fungi.</title>
        <authorList>
            <consortium name="DOE Joint Genome Institute"/>
            <person name="Baroncelli R."/>
            <person name="Diaz J.F."/>
            <person name="Benocci T."/>
            <person name="Peng M."/>
            <person name="Battaglia E."/>
            <person name="Haridas S."/>
            <person name="Andreopoulos W."/>
            <person name="Labutti K."/>
            <person name="Pangilinan J."/>
            <person name="Floch G.L."/>
            <person name="Makela M.R."/>
            <person name="Henrissat B."/>
            <person name="Grigoriev I.V."/>
            <person name="Crouch J.A."/>
            <person name="De Vries R.P."/>
            <person name="Sukno S.A."/>
            <person name="Thon M.R."/>
        </authorList>
    </citation>
    <scope>NUCLEOTIDE SEQUENCE</scope>
    <source>
        <strain evidence="2">MAFF235873</strain>
    </source>
</reference>
<keyword evidence="1" id="KW-1133">Transmembrane helix</keyword>
<keyword evidence="1" id="KW-0472">Membrane</keyword>
<dbReference type="EMBL" id="MU842851">
    <property type="protein sequence ID" value="KAK2030435.1"/>
    <property type="molecule type" value="Genomic_DNA"/>
</dbReference>
<dbReference type="AlphaFoldDB" id="A0AAD9M676"/>
<gene>
    <name evidence="2" type="ORF">LX32DRAFT_324171</name>
</gene>
<comment type="caution">
    <text evidence="2">The sequence shown here is derived from an EMBL/GenBank/DDBJ whole genome shotgun (WGS) entry which is preliminary data.</text>
</comment>
<accession>A0AAD9M676</accession>
<organism evidence="2 3">
    <name type="scientific">Colletotrichum zoysiae</name>
    <dbReference type="NCBI Taxonomy" id="1216348"/>
    <lineage>
        <taxon>Eukaryota</taxon>
        <taxon>Fungi</taxon>
        <taxon>Dikarya</taxon>
        <taxon>Ascomycota</taxon>
        <taxon>Pezizomycotina</taxon>
        <taxon>Sordariomycetes</taxon>
        <taxon>Hypocreomycetidae</taxon>
        <taxon>Glomerellales</taxon>
        <taxon>Glomerellaceae</taxon>
        <taxon>Colletotrichum</taxon>
        <taxon>Colletotrichum graminicola species complex</taxon>
    </lineage>
</organism>
<sequence length="130" mass="14830">MPALIIVESCCVCIHAGLCAFSIASEAKLLVFPRLFVLPASLLCRRWSIKSFVTPSQSNAEIPLRRTPMIVYLCNERKTNRPLCVRRLLPRLTSGPVRALLTWCGFAIMYNVSLKPKMKRKEKKRKENPK</sequence>
<name>A0AAD9M676_9PEZI</name>
<feature type="transmembrane region" description="Helical" evidence="1">
    <location>
        <begin position="97"/>
        <end position="114"/>
    </location>
</feature>
<keyword evidence="1" id="KW-0812">Transmembrane</keyword>
<keyword evidence="3" id="KW-1185">Reference proteome</keyword>